<dbReference type="AlphaFoldDB" id="A0AAU9NBY2"/>
<evidence type="ECO:0000313" key="1">
    <source>
        <dbReference type="EMBL" id="CAH1434434.1"/>
    </source>
</evidence>
<name>A0AAU9NBY2_9ASTR</name>
<organism evidence="1 2">
    <name type="scientific">Lactuca virosa</name>
    <dbReference type="NCBI Taxonomy" id="75947"/>
    <lineage>
        <taxon>Eukaryota</taxon>
        <taxon>Viridiplantae</taxon>
        <taxon>Streptophyta</taxon>
        <taxon>Embryophyta</taxon>
        <taxon>Tracheophyta</taxon>
        <taxon>Spermatophyta</taxon>
        <taxon>Magnoliopsida</taxon>
        <taxon>eudicotyledons</taxon>
        <taxon>Gunneridae</taxon>
        <taxon>Pentapetalae</taxon>
        <taxon>asterids</taxon>
        <taxon>campanulids</taxon>
        <taxon>Asterales</taxon>
        <taxon>Asteraceae</taxon>
        <taxon>Cichorioideae</taxon>
        <taxon>Cichorieae</taxon>
        <taxon>Lactucinae</taxon>
        <taxon>Lactuca</taxon>
    </lineage>
</organism>
<accession>A0AAU9NBY2</accession>
<proteinExistence type="predicted"/>
<gene>
    <name evidence="1" type="ORF">LVIROSA_LOCUS20954</name>
</gene>
<protein>
    <submittedName>
        <fullName evidence="1">Uncharacterized protein</fullName>
    </submittedName>
</protein>
<reference evidence="1 2" key="1">
    <citation type="submission" date="2022-01" db="EMBL/GenBank/DDBJ databases">
        <authorList>
            <person name="Xiong W."/>
            <person name="Schranz E."/>
        </authorList>
    </citation>
    <scope>NUCLEOTIDE SEQUENCE [LARGE SCALE GENOMIC DNA]</scope>
</reference>
<sequence length="69" mass="7610">MMSKTKTHEALTLLTLAQSLHHSLFAGKPIHLGTSQSSLIAPLTSALESIRYLKNWDLVAVNFDHITLP</sequence>
<evidence type="ECO:0000313" key="2">
    <source>
        <dbReference type="Proteomes" id="UP001157418"/>
    </source>
</evidence>
<dbReference type="Proteomes" id="UP001157418">
    <property type="component" value="Unassembled WGS sequence"/>
</dbReference>
<dbReference type="EMBL" id="CAKMRJ010003558">
    <property type="protein sequence ID" value="CAH1434434.1"/>
    <property type="molecule type" value="Genomic_DNA"/>
</dbReference>
<comment type="caution">
    <text evidence="1">The sequence shown here is derived from an EMBL/GenBank/DDBJ whole genome shotgun (WGS) entry which is preliminary data.</text>
</comment>
<keyword evidence="2" id="KW-1185">Reference proteome</keyword>